<keyword evidence="2" id="KW-1185">Reference proteome</keyword>
<proteinExistence type="predicted"/>
<gene>
    <name evidence="1" type="ORF">ElyMa_006140300</name>
</gene>
<dbReference type="AlphaFoldDB" id="A0AAV4GXY7"/>
<comment type="caution">
    <text evidence="1">The sequence shown here is derived from an EMBL/GenBank/DDBJ whole genome shotgun (WGS) entry which is preliminary data.</text>
</comment>
<feature type="non-terminal residue" evidence="1">
    <location>
        <position position="74"/>
    </location>
</feature>
<dbReference type="Proteomes" id="UP000762676">
    <property type="component" value="Unassembled WGS sequence"/>
</dbReference>
<evidence type="ECO:0000313" key="1">
    <source>
        <dbReference type="EMBL" id="GFR90025.1"/>
    </source>
</evidence>
<sequence length="74" mass="8489">MDFRQELIAARTESDFKDTLGTITHELASRHGKAETKVDLAVGETEQKMSCGFMRGIVGDLKRRLPHYWSDYKD</sequence>
<dbReference type="EMBL" id="BMAT01012322">
    <property type="protein sequence ID" value="GFR90025.1"/>
    <property type="molecule type" value="Genomic_DNA"/>
</dbReference>
<reference evidence="1 2" key="1">
    <citation type="journal article" date="2021" name="Elife">
        <title>Chloroplast acquisition without the gene transfer in kleptoplastic sea slugs, Plakobranchus ocellatus.</title>
        <authorList>
            <person name="Maeda T."/>
            <person name="Takahashi S."/>
            <person name="Yoshida T."/>
            <person name="Shimamura S."/>
            <person name="Takaki Y."/>
            <person name="Nagai Y."/>
            <person name="Toyoda A."/>
            <person name="Suzuki Y."/>
            <person name="Arimoto A."/>
            <person name="Ishii H."/>
            <person name="Satoh N."/>
            <person name="Nishiyama T."/>
            <person name="Hasebe M."/>
            <person name="Maruyama T."/>
            <person name="Minagawa J."/>
            <person name="Obokata J."/>
            <person name="Shigenobu S."/>
        </authorList>
    </citation>
    <scope>NUCLEOTIDE SEQUENCE [LARGE SCALE GENOMIC DNA]</scope>
</reference>
<protein>
    <submittedName>
        <fullName evidence="1">Sodium bicarbonate transporter protein 11</fullName>
    </submittedName>
</protein>
<organism evidence="1 2">
    <name type="scientific">Elysia marginata</name>
    <dbReference type="NCBI Taxonomy" id="1093978"/>
    <lineage>
        <taxon>Eukaryota</taxon>
        <taxon>Metazoa</taxon>
        <taxon>Spiralia</taxon>
        <taxon>Lophotrochozoa</taxon>
        <taxon>Mollusca</taxon>
        <taxon>Gastropoda</taxon>
        <taxon>Heterobranchia</taxon>
        <taxon>Euthyneura</taxon>
        <taxon>Panpulmonata</taxon>
        <taxon>Sacoglossa</taxon>
        <taxon>Placobranchoidea</taxon>
        <taxon>Plakobranchidae</taxon>
        <taxon>Elysia</taxon>
    </lineage>
</organism>
<accession>A0AAV4GXY7</accession>
<name>A0AAV4GXY7_9GAST</name>
<evidence type="ECO:0000313" key="2">
    <source>
        <dbReference type="Proteomes" id="UP000762676"/>
    </source>
</evidence>